<dbReference type="RefSeq" id="WP_147192170.1">
    <property type="nucleotide sequence ID" value="NZ_CP042435.1"/>
</dbReference>
<proteinExistence type="predicted"/>
<dbReference type="Proteomes" id="UP000321533">
    <property type="component" value="Chromosome"/>
</dbReference>
<dbReference type="AlphaFoldDB" id="A0A5B8VE43"/>
<sequence length="421" mass="47521">MQDKEAKLQHKLQSIDSAKAKELFANSEAKYRQLLGKVQGSTDNTTSKLKEYIPGLDSTNMALKFLSQPDAVAGLTTDKLNQLASLTGSVQELQGRLQQANEIQSFIREREALLKTALENTGLGKKLLSINKEVYYYEERLREYKELLNDKKKLEAQLLATVRELPVFQRFMQKYSYLALLFPQPENYGTPAALAGLQTRTSVQGMISQGLGSGGAGGMNPQQYMSQQMQQGQAKMNELKEKLNQLGNSGGSSDMTMPDFKPDQQHTKSFLQRLEYGFNIQSQRSTNWLPATSDIALTLGYKFSDKIVFGTGVSYKIGWGNGWNHFELSSQGVGLRSYLDIKAKGNLWISGGYEFNYLQEFSKFDDIKNIDVWQRSALTGLTRKIKIGKKRETKIQFLYDFLAVEQVPQASAFKFRIGYNF</sequence>
<dbReference type="OrthoDB" id="629901at2"/>
<evidence type="ECO:0000313" key="3">
    <source>
        <dbReference type="Proteomes" id="UP000321533"/>
    </source>
</evidence>
<keyword evidence="1" id="KW-0175">Coiled coil</keyword>
<accession>A0A5B8VE43</accession>
<dbReference type="EMBL" id="CP042435">
    <property type="protein sequence ID" value="QEC69293.1"/>
    <property type="molecule type" value="Genomic_DNA"/>
</dbReference>
<organism evidence="2 3">
    <name type="scientific">Panacibacter ginsenosidivorans</name>
    <dbReference type="NCBI Taxonomy" id="1813871"/>
    <lineage>
        <taxon>Bacteria</taxon>
        <taxon>Pseudomonadati</taxon>
        <taxon>Bacteroidota</taxon>
        <taxon>Chitinophagia</taxon>
        <taxon>Chitinophagales</taxon>
        <taxon>Chitinophagaceae</taxon>
        <taxon>Panacibacter</taxon>
    </lineage>
</organism>
<protein>
    <submittedName>
        <fullName evidence="2">Uncharacterized protein</fullName>
    </submittedName>
</protein>
<feature type="coiled-coil region" evidence="1">
    <location>
        <begin position="137"/>
        <end position="164"/>
    </location>
</feature>
<evidence type="ECO:0000256" key="1">
    <source>
        <dbReference type="SAM" id="Coils"/>
    </source>
</evidence>
<reference evidence="2 3" key="1">
    <citation type="journal article" date="2016" name="Int. J. Syst. Evol. Microbiol.">
        <title>Panacibacter ginsenosidivorans gen. nov., sp. nov., with ginsenoside converting activity isolated from soil of a ginseng field.</title>
        <authorList>
            <person name="Siddiqi M.Z."/>
            <person name="Muhammad Shafi S."/>
            <person name="Choi K.D."/>
            <person name="Im W.T."/>
        </authorList>
    </citation>
    <scope>NUCLEOTIDE SEQUENCE [LARGE SCALE GENOMIC DNA]</scope>
    <source>
        <strain evidence="2 3">Gsoil1550</strain>
    </source>
</reference>
<name>A0A5B8VE43_9BACT</name>
<dbReference type="KEGG" id="pgin:FRZ67_19005"/>
<evidence type="ECO:0000313" key="2">
    <source>
        <dbReference type="EMBL" id="QEC69293.1"/>
    </source>
</evidence>
<keyword evidence="3" id="KW-1185">Reference proteome</keyword>
<gene>
    <name evidence="2" type="ORF">FRZ67_19005</name>
</gene>